<dbReference type="Proteomes" id="UP000051952">
    <property type="component" value="Unassembled WGS sequence"/>
</dbReference>
<keyword evidence="1 2" id="KW-0812">Transmembrane</keyword>
<protein>
    <submittedName>
        <fullName evidence="2">Transmembrane protein, putative</fullName>
    </submittedName>
</protein>
<organism evidence="2 3">
    <name type="scientific">Bodo saltans</name>
    <name type="common">Flagellated protozoan</name>
    <dbReference type="NCBI Taxonomy" id="75058"/>
    <lineage>
        <taxon>Eukaryota</taxon>
        <taxon>Discoba</taxon>
        <taxon>Euglenozoa</taxon>
        <taxon>Kinetoplastea</taxon>
        <taxon>Metakinetoplastina</taxon>
        <taxon>Eubodonida</taxon>
        <taxon>Bodonidae</taxon>
        <taxon>Bodo</taxon>
    </lineage>
</organism>
<dbReference type="AlphaFoldDB" id="A0A0S4IQN1"/>
<keyword evidence="1" id="KW-0472">Membrane</keyword>
<feature type="transmembrane region" description="Helical" evidence="1">
    <location>
        <begin position="194"/>
        <end position="213"/>
    </location>
</feature>
<dbReference type="EMBL" id="CYKH01000466">
    <property type="protein sequence ID" value="CUF97076.1"/>
    <property type="molecule type" value="Genomic_DNA"/>
</dbReference>
<reference evidence="3" key="1">
    <citation type="submission" date="2015-09" db="EMBL/GenBank/DDBJ databases">
        <authorList>
            <consortium name="Pathogen Informatics"/>
        </authorList>
    </citation>
    <scope>NUCLEOTIDE SEQUENCE [LARGE SCALE GENOMIC DNA]</scope>
    <source>
        <strain evidence="3">Lake Konstanz</strain>
    </source>
</reference>
<feature type="transmembrane region" description="Helical" evidence="1">
    <location>
        <begin position="167"/>
        <end position="187"/>
    </location>
</feature>
<keyword evidence="3" id="KW-1185">Reference proteome</keyword>
<accession>A0A0S4IQN1</accession>
<proteinExistence type="predicted"/>
<evidence type="ECO:0000313" key="2">
    <source>
        <dbReference type="EMBL" id="CUF97076.1"/>
    </source>
</evidence>
<name>A0A0S4IQN1_BODSA</name>
<dbReference type="VEuPathDB" id="TriTrypDB:BSAL_68220"/>
<keyword evidence="1" id="KW-1133">Transmembrane helix</keyword>
<evidence type="ECO:0000313" key="3">
    <source>
        <dbReference type="Proteomes" id="UP000051952"/>
    </source>
</evidence>
<sequence length="247" mass="26387">MLLSGSLPTCTLQSHVSVGAPMIAGDDRAPLPPHPPILFYQRHNKLGRSSRPAYVAHRMSSAAPSSPAAQIASRWSAGAASSATDSDVSDIENDADAAYLDARIAVSRVHKAGSSKTLFVMQSTDATAEQGSANTAAIEELRRLALVASVVDFILVLYSVLTNKWQGGYSTGVIIGMILSNAIFTWAIRVYRSWVVTAVAVLLALNFAIVFSVDTLGILFIRLLVVVAEIGTLVRLRSLMEPAVFFL</sequence>
<gene>
    <name evidence="2" type="ORF">BSAL_68220</name>
</gene>
<feature type="transmembrane region" description="Helical" evidence="1">
    <location>
        <begin position="219"/>
        <end position="236"/>
    </location>
</feature>
<feature type="transmembrane region" description="Helical" evidence="1">
    <location>
        <begin position="144"/>
        <end position="161"/>
    </location>
</feature>
<evidence type="ECO:0000256" key="1">
    <source>
        <dbReference type="SAM" id="Phobius"/>
    </source>
</evidence>